<dbReference type="AlphaFoldDB" id="A0A6B0UGP4"/>
<feature type="chain" id="PRO_5025533514" evidence="1">
    <location>
        <begin position="19"/>
        <end position="90"/>
    </location>
</feature>
<organism evidence="2">
    <name type="scientific">Ixodes ricinus</name>
    <name type="common">Common tick</name>
    <name type="synonym">Acarus ricinus</name>
    <dbReference type="NCBI Taxonomy" id="34613"/>
    <lineage>
        <taxon>Eukaryota</taxon>
        <taxon>Metazoa</taxon>
        <taxon>Ecdysozoa</taxon>
        <taxon>Arthropoda</taxon>
        <taxon>Chelicerata</taxon>
        <taxon>Arachnida</taxon>
        <taxon>Acari</taxon>
        <taxon>Parasitiformes</taxon>
        <taxon>Ixodida</taxon>
        <taxon>Ixodoidea</taxon>
        <taxon>Ixodidae</taxon>
        <taxon>Ixodinae</taxon>
        <taxon>Ixodes</taxon>
    </lineage>
</organism>
<accession>A0A6B0UGP4</accession>
<evidence type="ECO:0000256" key="1">
    <source>
        <dbReference type="SAM" id="SignalP"/>
    </source>
</evidence>
<protein>
    <submittedName>
        <fullName evidence="2">Putative secreted protein</fullName>
    </submittedName>
</protein>
<name>A0A6B0UGP4_IXORI</name>
<reference evidence="2" key="1">
    <citation type="submission" date="2019-12" db="EMBL/GenBank/DDBJ databases">
        <title>An insight into the sialome of adult female Ixodes ricinus ticks feeding for 6 days.</title>
        <authorList>
            <person name="Perner J."/>
            <person name="Ribeiro J.M.C."/>
        </authorList>
    </citation>
    <scope>NUCLEOTIDE SEQUENCE</scope>
    <source>
        <strain evidence="2">Semi-engorged</strain>
        <tissue evidence="2">Salivary glands</tissue>
    </source>
</reference>
<keyword evidence="1" id="KW-0732">Signal</keyword>
<evidence type="ECO:0000313" key="2">
    <source>
        <dbReference type="EMBL" id="MXU86243.1"/>
    </source>
</evidence>
<sequence length="90" mass="10008">MSRRSCTAILASVSGAWASSLGASWWASRNSRTFSWRTGTTRPSQETSDRLLACFSRVCAIRWSSSVAMPTLPCSLMRLRSEMADWSPML</sequence>
<dbReference type="EMBL" id="GIFC01004160">
    <property type="protein sequence ID" value="MXU86243.1"/>
    <property type="molecule type" value="Transcribed_RNA"/>
</dbReference>
<proteinExistence type="predicted"/>
<feature type="signal peptide" evidence="1">
    <location>
        <begin position="1"/>
        <end position="18"/>
    </location>
</feature>